<dbReference type="STRING" id="155617.RV09_GL002980"/>
<feature type="domain" description="Peptidase S26" evidence="10">
    <location>
        <begin position="100"/>
        <end position="269"/>
    </location>
</feature>
<comment type="caution">
    <text evidence="11">The sequence shown here is derived from an EMBL/GenBank/DDBJ whole genome shotgun (WGS) entry which is preliminary data.</text>
</comment>
<keyword evidence="8" id="KW-1133">Transmembrane helix</keyword>
<keyword evidence="8" id="KW-0812">Transmembrane</keyword>
<dbReference type="Proteomes" id="UP000014157">
    <property type="component" value="Unassembled WGS sequence"/>
</dbReference>
<evidence type="ECO:0000259" key="10">
    <source>
        <dbReference type="Pfam" id="PF10502"/>
    </source>
</evidence>
<dbReference type="Pfam" id="PF10502">
    <property type="entry name" value="Peptidase_S26"/>
    <property type="match status" value="1"/>
</dbReference>
<dbReference type="InterPro" id="IPR019756">
    <property type="entry name" value="Pept_S26A_signal_pept_1_Ser-AS"/>
</dbReference>
<dbReference type="InterPro" id="IPR019758">
    <property type="entry name" value="Pept_S26A_signal_pept_1_CS"/>
</dbReference>
<feature type="active site" evidence="7">
    <location>
        <position position="132"/>
    </location>
</feature>
<evidence type="ECO:0000313" key="13">
    <source>
        <dbReference type="Proteomes" id="UP000013781"/>
    </source>
</evidence>
<evidence type="ECO:0000256" key="8">
    <source>
        <dbReference type="RuleBase" id="RU362042"/>
    </source>
</evidence>
<evidence type="ECO:0000256" key="1">
    <source>
        <dbReference type="ARBA" id="ARBA00000677"/>
    </source>
</evidence>
<protein>
    <recommendedName>
        <fullName evidence="4 8">Signal peptidase I</fullName>
        <ecNumber evidence="4 8">3.4.21.89</ecNumber>
    </recommendedName>
</protein>
<keyword evidence="14" id="KW-1185">Reference proteome</keyword>
<comment type="catalytic activity">
    <reaction evidence="1 8">
        <text>Cleavage of hydrophobic, N-terminal signal or leader sequences from secreted and periplasmic proteins.</text>
        <dbReference type="EC" id="3.4.21.89"/>
    </reaction>
</comment>
<evidence type="ECO:0000256" key="5">
    <source>
        <dbReference type="ARBA" id="ARBA00022670"/>
    </source>
</evidence>
<dbReference type="CDD" id="cd06530">
    <property type="entry name" value="S26_SPase_I"/>
    <property type="match status" value="1"/>
</dbReference>
<dbReference type="PROSITE" id="PS00501">
    <property type="entry name" value="SPASE_I_1"/>
    <property type="match status" value="1"/>
</dbReference>
<dbReference type="GO" id="GO:0009003">
    <property type="term" value="F:signal peptidase activity"/>
    <property type="evidence" value="ECO:0007669"/>
    <property type="project" value="UniProtKB-EC"/>
</dbReference>
<dbReference type="InterPro" id="IPR019533">
    <property type="entry name" value="Peptidase_S26"/>
</dbReference>
<gene>
    <name evidence="12" type="ORF">I586_03230</name>
    <name evidence="11" type="ORF">UAY_00488</name>
</gene>
<feature type="compositionally biased region" description="Basic residues" evidence="9">
    <location>
        <begin position="7"/>
        <end position="43"/>
    </location>
</feature>
<keyword evidence="5 8" id="KW-0645">Protease</keyword>
<dbReference type="SUPFAM" id="SSF51306">
    <property type="entry name" value="LexA/Signal peptidase"/>
    <property type="match status" value="1"/>
</dbReference>
<feature type="active site" evidence="7">
    <location>
        <position position="171"/>
    </location>
</feature>
<evidence type="ECO:0000256" key="2">
    <source>
        <dbReference type="ARBA" id="ARBA00004401"/>
    </source>
</evidence>
<dbReference type="EMBL" id="ASWB01000005">
    <property type="protein sequence ID" value="EOT63797.1"/>
    <property type="molecule type" value="Genomic_DNA"/>
</dbReference>
<dbReference type="EMBL" id="AJAS01000004">
    <property type="protein sequence ID" value="EOI05014.1"/>
    <property type="molecule type" value="Genomic_DNA"/>
</dbReference>
<comment type="similarity">
    <text evidence="3 8">Belongs to the peptidase S26 family.</text>
</comment>
<dbReference type="PATRIC" id="fig|1158609.3.peg.456"/>
<dbReference type="PROSITE" id="PS00761">
    <property type="entry name" value="SPASE_I_3"/>
    <property type="match status" value="1"/>
</dbReference>
<dbReference type="GO" id="GO:0005886">
    <property type="term" value="C:plasma membrane"/>
    <property type="evidence" value="ECO:0007669"/>
    <property type="project" value="UniProtKB-SubCell"/>
</dbReference>
<dbReference type="PANTHER" id="PTHR43390">
    <property type="entry name" value="SIGNAL PEPTIDASE I"/>
    <property type="match status" value="1"/>
</dbReference>
<evidence type="ECO:0000313" key="14">
    <source>
        <dbReference type="Proteomes" id="UP000014157"/>
    </source>
</evidence>
<dbReference type="InterPro" id="IPR036286">
    <property type="entry name" value="LexA/Signal_pep-like_sf"/>
</dbReference>
<evidence type="ECO:0000256" key="6">
    <source>
        <dbReference type="ARBA" id="ARBA00022801"/>
    </source>
</evidence>
<evidence type="ECO:0000256" key="9">
    <source>
        <dbReference type="SAM" id="MobiDB-lite"/>
    </source>
</evidence>
<evidence type="ECO:0000256" key="3">
    <source>
        <dbReference type="ARBA" id="ARBA00009370"/>
    </source>
</evidence>
<dbReference type="AlphaFoldDB" id="R2TIT2"/>
<accession>R2TIT2</accession>
<dbReference type="PANTHER" id="PTHR43390:SF1">
    <property type="entry name" value="CHLOROPLAST PROCESSING PEPTIDASE"/>
    <property type="match status" value="1"/>
</dbReference>
<evidence type="ECO:0000313" key="11">
    <source>
        <dbReference type="EMBL" id="EOI05014.1"/>
    </source>
</evidence>
<dbReference type="NCBIfam" id="TIGR02227">
    <property type="entry name" value="sigpep_I_bact"/>
    <property type="match status" value="1"/>
</dbReference>
<organism evidence="11 13">
    <name type="scientific">Enterococcus moraviensis ATCC BAA-383</name>
    <dbReference type="NCBI Taxonomy" id="1158609"/>
    <lineage>
        <taxon>Bacteria</taxon>
        <taxon>Bacillati</taxon>
        <taxon>Bacillota</taxon>
        <taxon>Bacilli</taxon>
        <taxon>Lactobacillales</taxon>
        <taxon>Enterococcaceae</taxon>
        <taxon>Enterococcus</taxon>
    </lineage>
</organism>
<dbReference type="OrthoDB" id="2183286at2"/>
<dbReference type="EC" id="3.4.21.89" evidence="4 8"/>
<dbReference type="GO" id="GO:0004252">
    <property type="term" value="F:serine-type endopeptidase activity"/>
    <property type="evidence" value="ECO:0007669"/>
    <property type="project" value="InterPro"/>
</dbReference>
<proteinExistence type="inferred from homology"/>
<feature type="region of interest" description="Disordered" evidence="9">
    <location>
        <begin position="1"/>
        <end position="90"/>
    </location>
</feature>
<comment type="subcellular location">
    <subcellularLocation>
        <location evidence="2">Cell membrane</location>
        <topology evidence="2">Single-pass type II membrane protein</topology>
    </subcellularLocation>
    <subcellularLocation>
        <location evidence="8">Membrane</location>
        <topology evidence="8">Single-pass type II membrane protein</topology>
    </subcellularLocation>
</comment>
<dbReference type="HOGENOM" id="CLU_028723_5_0_9"/>
<dbReference type="InterPro" id="IPR000223">
    <property type="entry name" value="Pept_S26A_signal_pept_1"/>
</dbReference>
<feature type="compositionally biased region" description="Basic and acidic residues" evidence="9">
    <location>
        <begin position="44"/>
        <end position="66"/>
    </location>
</feature>
<dbReference type="Proteomes" id="UP000013781">
    <property type="component" value="Unassembled WGS sequence"/>
</dbReference>
<dbReference type="PRINTS" id="PR00727">
    <property type="entry name" value="LEADERPTASE"/>
</dbReference>
<sequence>MDEIRERFKRLKRQLKRKLNKNKKTNKNKKKKRPQPGQKKKRPRSNERIELSNEEPRLKPRPKEGVIDDPVASSKKRKRKKLTKEEIEKRKKKKKKENIVEIVKFMLPVVLFAIFVFFFILKTSPHMVDGDSMNPTLLNGDRVIVRRTKVPKRYEIITFKPPVKSEFQYVKRVIGMPGDLVWTEGNDLFINHQAESLPDASELSAAHELPDGTIKVNISQEALDQMSQLRKIPKGHYFVLGDNRNNSSDSRTFGLVDGQAIEGVVSFRFAPFNNIGWIK</sequence>
<evidence type="ECO:0000256" key="4">
    <source>
        <dbReference type="ARBA" id="ARBA00013208"/>
    </source>
</evidence>
<dbReference type="Gene3D" id="2.10.109.10">
    <property type="entry name" value="Umud Fragment, subunit A"/>
    <property type="match status" value="1"/>
</dbReference>
<reference evidence="11 13" key="1">
    <citation type="submission" date="2013-02" db="EMBL/GenBank/DDBJ databases">
        <title>The Genome Sequence of Enterococcus moraviensis BAA-383.</title>
        <authorList>
            <consortium name="The Broad Institute Genome Sequencing Platform"/>
            <consortium name="The Broad Institute Genome Sequencing Center for Infectious Disease"/>
            <person name="Earl A.M."/>
            <person name="Gilmore M.S."/>
            <person name="Lebreton F."/>
            <person name="Walker B."/>
            <person name="Young S.K."/>
            <person name="Zeng Q."/>
            <person name="Gargeya S."/>
            <person name="Fitzgerald M."/>
            <person name="Haas B."/>
            <person name="Abouelleil A."/>
            <person name="Alvarado L."/>
            <person name="Arachchi H.M."/>
            <person name="Berlin A.M."/>
            <person name="Chapman S.B."/>
            <person name="Dewar J."/>
            <person name="Goldberg J."/>
            <person name="Griggs A."/>
            <person name="Gujja S."/>
            <person name="Hansen M."/>
            <person name="Howarth C."/>
            <person name="Imamovic A."/>
            <person name="Larimer J."/>
            <person name="McCowan C."/>
            <person name="Murphy C."/>
            <person name="Neiman D."/>
            <person name="Pearson M."/>
            <person name="Priest M."/>
            <person name="Roberts A."/>
            <person name="Saif S."/>
            <person name="Shea T."/>
            <person name="Sisk P."/>
            <person name="Sykes S."/>
            <person name="Wortman J."/>
            <person name="Nusbaum C."/>
            <person name="Birren B."/>
        </authorList>
    </citation>
    <scope>NUCLEOTIDE SEQUENCE [LARGE SCALE GENOMIC DNA]</scope>
    <source>
        <strain evidence="11 13">ATCC BAA-383</strain>
    </source>
</reference>
<dbReference type="eggNOG" id="COG0681">
    <property type="taxonomic scope" value="Bacteria"/>
</dbReference>
<keyword evidence="6 8" id="KW-0378">Hydrolase</keyword>
<keyword evidence="8" id="KW-0472">Membrane</keyword>
<feature type="transmembrane region" description="Helical" evidence="8">
    <location>
        <begin position="99"/>
        <end position="121"/>
    </location>
</feature>
<reference evidence="12 14" key="2">
    <citation type="submission" date="2013-03" db="EMBL/GenBank/DDBJ databases">
        <title>The Genome Sequence of Enterococcus moraviensis BAA-383 (PacBio/Illumina hybrid assembly).</title>
        <authorList>
            <consortium name="The Broad Institute Genomics Platform"/>
            <consortium name="The Broad Institute Genome Sequencing Center for Infectious Disease"/>
            <person name="Earl A."/>
            <person name="Russ C."/>
            <person name="Gilmore M."/>
            <person name="Surin D."/>
            <person name="Walker B."/>
            <person name="Young S."/>
            <person name="Zeng Q."/>
            <person name="Gargeya S."/>
            <person name="Fitzgerald M."/>
            <person name="Haas B."/>
            <person name="Abouelleil A."/>
            <person name="Allen A.W."/>
            <person name="Alvarado L."/>
            <person name="Arachchi H.M."/>
            <person name="Berlin A.M."/>
            <person name="Chapman S.B."/>
            <person name="Gainer-Dewar J."/>
            <person name="Goldberg J."/>
            <person name="Griggs A."/>
            <person name="Gujja S."/>
            <person name="Hansen M."/>
            <person name="Howarth C."/>
            <person name="Imamovic A."/>
            <person name="Ireland A."/>
            <person name="Larimer J."/>
            <person name="McCowan C."/>
            <person name="Murphy C."/>
            <person name="Pearson M."/>
            <person name="Poon T.W."/>
            <person name="Priest M."/>
            <person name="Roberts A."/>
            <person name="Saif S."/>
            <person name="Shea T."/>
            <person name="Sisk P."/>
            <person name="Sykes S."/>
            <person name="Wortman J."/>
            <person name="Nusbaum C."/>
            <person name="Birren B."/>
        </authorList>
    </citation>
    <scope>NUCLEOTIDE SEQUENCE [LARGE SCALE GENOMIC DNA]</scope>
    <source>
        <strain evidence="12 14">ATCC BAA-383</strain>
    </source>
</reference>
<evidence type="ECO:0000313" key="12">
    <source>
        <dbReference type="EMBL" id="EOT63797.1"/>
    </source>
</evidence>
<dbReference type="RefSeq" id="WP_010763893.1">
    <property type="nucleotide sequence ID" value="NZ_ASWB01000005.1"/>
</dbReference>
<evidence type="ECO:0000256" key="7">
    <source>
        <dbReference type="PIRSR" id="PIRSR600223-1"/>
    </source>
</evidence>
<dbReference type="GO" id="GO:0006465">
    <property type="term" value="P:signal peptide processing"/>
    <property type="evidence" value="ECO:0007669"/>
    <property type="project" value="InterPro"/>
</dbReference>
<name>R2TIT2_9ENTE</name>